<evidence type="ECO:0000313" key="2">
    <source>
        <dbReference type="Proteomes" id="UP000479190"/>
    </source>
</evidence>
<dbReference type="Proteomes" id="UP000479190">
    <property type="component" value="Unassembled WGS sequence"/>
</dbReference>
<gene>
    <name evidence="1" type="ORF">TBRA_LOCUS11909</name>
</gene>
<evidence type="ECO:0000313" key="1">
    <source>
        <dbReference type="EMBL" id="CAB0040179.1"/>
    </source>
</evidence>
<reference evidence="1 2" key="1">
    <citation type="submission" date="2020-02" db="EMBL/GenBank/DDBJ databases">
        <authorList>
            <person name="Ferguson B K."/>
        </authorList>
    </citation>
    <scope>NUCLEOTIDE SEQUENCE [LARGE SCALE GENOMIC DNA]</scope>
</reference>
<dbReference type="EMBL" id="CADCXV010001005">
    <property type="protein sequence ID" value="CAB0040179.1"/>
    <property type="molecule type" value="Genomic_DNA"/>
</dbReference>
<dbReference type="AlphaFoldDB" id="A0A6H5IYW1"/>
<feature type="non-terminal residue" evidence="1">
    <location>
        <position position="224"/>
    </location>
</feature>
<name>A0A6H5IYW1_9HYME</name>
<proteinExistence type="predicted"/>
<feature type="non-terminal residue" evidence="1">
    <location>
        <position position="1"/>
    </location>
</feature>
<accession>A0A6H5IYW1</accession>
<organism evidence="1 2">
    <name type="scientific">Trichogramma brassicae</name>
    <dbReference type="NCBI Taxonomy" id="86971"/>
    <lineage>
        <taxon>Eukaryota</taxon>
        <taxon>Metazoa</taxon>
        <taxon>Ecdysozoa</taxon>
        <taxon>Arthropoda</taxon>
        <taxon>Hexapoda</taxon>
        <taxon>Insecta</taxon>
        <taxon>Pterygota</taxon>
        <taxon>Neoptera</taxon>
        <taxon>Endopterygota</taxon>
        <taxon>Hymenoptera</taxon>
        <taxon>Apocrita</taxon>
        <taxon>Proctotrupomorpha</taxon>
        <taxon>Chalcidoidea</taxon>
        <taxon>Trichogrammatidae</taxon>
        <taxon>Trichogramma</taxon>
    </lineage>
</organism>
<sequence length="224" mass="25768">LAFVTTHLNEQNETSMTMIESSVLAGSYDRGVPSGLWACFIEEGSMWENEDRQISTTIQENLNSLWPKARHSALKRCPAQLYLGHRPAPPLLHIVDINFEVRDLGEMRVLECVRRPDGERIQDGRWLSALLKNNMKVQHHLIQTRVRSTRCSISNVTKCNYDCIVHLSPRVDCCVRRAAHRPIRTLYQPDGSVLRQRVAMMLCYRALVPAPHRIVLQSVFTLRR</sequence>
<protein>
    <submittedName>
        <fullName evidence="1">Uncharacterized protein</fullName>
    </submittedName>
</protein>
<keyword evidence="2" id="KW-1185">Reference proteome</keyword>